<organism evidence="1 2">
    <name type="scientific">Methanocaldococcus fervens (strain DSM 4213 / JCM 15782 / AG86)</name>
    <name type="common">Methanococcus fervens</name>
    <dbReference type="NCBI Taxonomy" id="573064"/>
    <lineage>
        <taxon>Archaea</taxon>
        <taxon>Methanobacteriati</taxon>
        <taxon>Methanobacteriota</taxon>
        <taxon>Methanomada group</taxon>
        <taxon>Methanococci</taxon>
        <taxon>Methanococcales</taxon>
        <taxon>Methanocaldococcaceae</taxon>
        <taxon>Methanocaldococcus</taxon>
    </lineage>
</organism>
<dbReference type="HOGENOM" id="CLU_101656_0_0_2"/>
<dbReference type="Proteomes" id="UP000001495">
    <property type="component" value="Chromosome"/>
</dbReference>
<dbReference type="eggNOG" id="arCOG03352">
    <property type="taxonomic scope" value="Archaea"/>
</dbReference>
<dbReference type="InterPro" id="IPR009057">
    <property type="entry name" value="Homeodomain-like_sf"/>
</dbReference>
<evidence type="ECO:0000313" key="1">
    <source>
        <dbReference type="EMBL" id="ACV25258.1"/>
    </source>
</evidence>
<dbReference type="Gene3D" id="1.10.10.60">
    <property type="entry name" value="Homeodomain-like"/>
    <property type="match status" value="1"/>
</dbReference>
<dbReference type="RefSeq" id="WP_015791991.1">
    <property type="nucleotide sequence ID" value="NC_013156.1"/>
</dbReference>
<protein>
    <recommendedName>
        <fullName evidence="3">Resolvase helix-turn-helix domain protein</fullName>
    </recommendedName>
</protein>
<dbReference type="OrthoDB" id="62730at2157"/>
<dbReference type="SUPFAM" id="SSF46689">
    <property type="entry name" value="Homeodomain-like"/>
    <property type="match status" value="1"/>
</dbReference>
<accession>C7P9M6</accession>
<evidence type="ECO:0000313" key="2">
    <source>
        <dbReference type="Proteomes" id="UP000001495"/>
    </source>
</evidence>
<reference evidence="1" key="1">
    <citation type="submission" date="2009-08" db="EMBL/GenBank/DDBJ databases">
        <title>Complete sequence of chromosome of Methanocaldococcus fervens AG86.</title>
        <authorList>
            <consortium name="US DOE Joint Genome Institute"/>
            <person name="Lucas S."/>
            <person name="Copeland A."/>
            <person name="Lapidus A."/>
            <person name="Glavina del Rio T."/>
            <person name="Tice H."/>
            <person name="Bruce D."/>
            <person name="Goodwin L."/>
            <person name="Pitluck S."/>
            <person name="Chertkov O."/>
            <person name="Detter J.C."/>
            <person name="Han C."/>
            <person name="Tapia R."/>
            <person name="Larimer F."/>
            <person name="Land M."/>
            <person name="Hauser L."/>
            <person name="Kyrpides N."/>
            <person name="Ovchinnikova G."/>
            <person name="Lupa-Sieprawska M."/>
            <person name="Whitman W.B."/>
        </authorList>
    </citation>
    <scope>NUCLEOTIDE SEQUENCE [LARGE SCALE GENOMIC DNA]</scope>
    <source>
        <strain evidence="1">AG86</strain>
    </source>
</reference>
<gene>
    <name evidence="1" type="ordered locus">Mefer_1454</name>
</gene>
<dbReference type="EMBL" id="CP001696">
    <property type="protein sequence ID" value="ACV25258.1"/>
    <property type="molecule type" value="Genomic_DNA"/>
</dbReference>
<dbReference type="STRING" id="573064.Mefer_1454"/>
<proteinExistence type="predicted"/>
<sequence length="168" mass="19793">MIEVKISKIPTWEEVEEIVKLRKKDLVLLKLPKSVFEHPKMVYKLEYLKNNGVFVEVENAKRGRKRRVTDEMVKKIHELIVNGCSIRETAKILNLGKSTVWDYAKDCIGELKREYLKRLIWEYKEHLIKNGKYTPSVQLLFLELEACVDVDLEMAKNILKEIINHAKN</sequence>
<dbReference type="KEGG" id="mfe:Mefer_1454"/>
<evidence type="ECO:0008006" key="3">
    <source>
        <dbReference type="Google" id="ProtNLM"/>
    </source>
</evidence>
<name>C7P9M6_METFA</name>
<keyword evidence="2" id="KW-1185">Reference proteome</keyword>
<dbReference type="GeneID" id="8366160"/>
<dbReference type="AlphaFoldDB" id="C7P9M6"/>